<feature type="non-terminal residue" evidence="1">
    <location>
        <position position="1"/>
    </location>
</feature>
<sequence>VTLRAGQQGCQKGLVLEDHYVDPERPALA</sequence>
<name>A0A382KCT8_9ZZZZ</name>
<proteinExistence type="predicted"/>
<organism evidence="1">
    <name type="scientific">marine metagenome</name>
    <dbReference type="NCBI Taxonomy" id="408172"/>
    <lineage>
        <taxon>unclassified sequences</taxon>
        <taxon>metagenomes</taxon>
        <taxon>ecological metagenomes</taxon>
    </lineage>
</organism>
<feature type="non-terminal residue" evidence="1">
    <location>
        <position position="29"/>
    </location>
</feature>
<reference evidence="1" key="1">
    <citation type="submission" date="2018-05" db="EMBL/GenBank/DDBJ databases">
        <authorList>
            <person name="Lanie J.A."/>
            <person name="Ng W.-L."/>
            <person name="Kazmierczak K.M."/>
            <person name="Andrzejewski T.M."/>
            <person name="Davidsen T.M."/>
            <person name="Wayne K.J."/>
            <person name="Tettelin H."/>
            <person name="Glass J.I."/>
            <person name="Rusch D."/>
            <person name="Podicherti R."/>
            <person name="Tsui H.-C.T."/>
            <person name="Winkler M.E."/>
        </authorList>
    </citation>
    <scope>NUCLEOTIDE SEQUENCE</scope>
</reference>
<accession>A0A382KCT8</accession>
<protein>
    <submittedName>
        <fullName evidence="1">Uncharacterized protein</fullName>
    </submittedName>
</protein>
<evidence type="ECO:0000313" key="1">
    <source>
        <dbReference type="EMBL" id="SVC22290.1"/>
    </source>
</evidence>
<gene>
    <name evidence="1" type="ORF">METZ01_LOCUS275144</name>
</gene>
<dbReference type="AlphaFoldDB" id="A0A382KCT8"/>
<dbReference type="EMBL" id="UINC01079867">
    <property type="protein sequence ID" value="SVC22290.1"/>
    <property type="molecule type" value="Genomic_DNA"/>
</dbReference>